<evidence type="ECO:0000313" key="2">
    <source>
        <dbReference type="EMBL" id="KLU91144.1"/>
    </source>
</evidence>
<protein>
    <submittedName>
        <fullName evidence="2 3">Uncharacterized protein</fullName>
    </submittedName>
</protein>
<keyword evidence="4" id="KW-1185">Reference proteome</keyword>
<dbReference type="EMBL" id="ADBL01002476">
    <property type="status" value="NOT_ANNOTATED_CDS"/>
    <property type="molecule type" value="Genomic_DNA"/>
</dbReference>
<sequence>MDACHTTTQPPTRLISPVGRDSSCLPREGGQTTMAGLCISSDSNKPFDDSHRVPTYSHFAATCTLRTGVRGWSGLSAPVFWRPAAAPHGADRWWLGATVGIRLGDGQRLISISKATNMQANFSSCYFCTFEGQAFRAHRPAARQQNKASKGWVWSATNIIPIRWRPNFKPYFTLAALNVSQYLRE</sequence>
<gene>
    <name evidence="2" type="ORF">MAPG_09667</name>
</gene>
<reference evidence="2" key="3">
    <citation type="submission" date="2011-03" db="EMBL/GenBank/DDBJ databases">
        <title>Annotation of Magnaporthe poae ATCC 64411.</title>
        <authorList>
            <person name="Ma L.-J."/>
            <person name="Dead R."/>
            <person name="Young S.K."/>
            <person name="Zeng Q."/>
            <person name="Gargeya S."/>
            <person name="Fitzgerald M."/>
            <person name="Haas B."/>
            <person name="Abouelleil A."/>
            <person name="Alvarado L."/>
            <person name="Arachchi H.M."/>
            <person name="Berlin A."/>
            <person name="Brown A."/>
            <person name="Chapman S.B."/>
            <person name="Chen Z."/>
            <person name="Dunbar C."/>
            <person name="Freedman E."/>
            <person name="Gearin G."/>
            <person name="Gellesch M."/>
            <person name="Goldberg J."/>
            <person name="Griggs A."/>
            <person name="Gujja S."/>
            <person name="Heiman D."/>
            <person name="Howarth C."/>
            <person name="Larson L."/>
            <person name="Lui A."/>
            <person name="MacDonald P.J.P."/>
            <person name="Mehta T."/>
            <person name="Montmayeur A."/>
            <person name="Murphy C."/>
            <person name="Neiman D."/>
            <person name="Pearson M."/>
            <person name="Priest M."/>
            <person name="Roberts A."/>
            <person name="Saif S."/>
            <person name="Shea T."/>
            <person name="Shenoy N."/>
            <person name="Sisk P."/>
            <person name="Stolte C."/>
            <person name="Sykes S."/>
            <person name="Yandava C."/>
            <person name="Wortman J."/>
            <person name="Nusbaum C."/>
            <person name="Birren B."/>
        </authorList>
    </citation>
    <scope>NUCLEOTIDE SEQUENCE</scope>
    <source>
        <strain evidence="2">ATCC 64411</strain>
    </source>
</reference>
<dbReference type="Proteomes" id="UP000011715">
    <property type="component" value="Unassembled WGS sequence"/>
</dbReference>
<feature type="region of interest" description="Disordered" evidence="1">
    <location>
        <begin position="1"/>
        <end position="26"/>
    </location>
</feature>
<reference evidence="2" key="2">
    <citation type="submission" date="2010-05" db="EMBL/GenBank/DDBJ databases">
        <title>The Genome Sequence of Magnaporthe poae strain ATCC 64411.</title>
        <authorList>
            <consortium name="The Broad Institute Genome Sequencing Platform"/>
            <consortium name="Broad Institute Genome Sequencing Center for Infectious Disease"/>
            <person name="Ma L.-J."/>
            <person name="Dead R."/>
            <person name="Young S."/>
            <person name="Zeng Q."/>
            <person name="Koehrsen M."/>
            <person name="Alvarado L."/>
            <person name="Berlin A."/>
            <person name="Chapman S.B."/>
            <person name="Chen Z."/>
            <person name="Freedman E."/>
            <person name="Gellesch M."/>
            <person name="Goldberg J."/>
            <person name="Griggs A."/>
            <person name="Gujja S."/>
            <person name="Heilman E.R."/>
            <person name="Heiman D."/>
            <person name="Hepburn T."/>
            <person name="Howarth C."/>
            <person name="Jen D."/>
            <person name="Larson L."/>
            <person name="Mehta T."/>
            <person name="Neiman D."/>
            <person name="Pearson M."/>
            <person name="Roberts A."/>
            <person name="Saif S."/>
            <person name="Shea T."/>
            <person name="Shenoy N."/>
            <person name="Sisk P."/>
            <person name="Stolte C."/>
            <person name="Sykes S."/>
            <person name="Walk T."/>
            <person name="White J."/>
            <person name="Yandava C."/>
            <person name="Haas B."/>
            <person name="Nusbaum C."/>
            <person name="Birren B."/>
        </authorList>
    </citation>
    <scope>NUCLEOTIDE SEQUENCE</scope>
    <source>
        <strain evidence="2">ATCC 64411</strain>
    </source>
</reference>
<name>A0A0C4EAJ3_MAGP6</name>
<reference evidence="3" key="4">
    <citation type="journal article" date="2015" name="G3 (Bethesda)">
        <title>Genome sequences of three phytopathogenic species of the Magnaporthaceae family of fungi.</title>
        <authorList>
            <person name="Okagaki L.H."/>
            <person name="Nunes C.C."/>
            <person name="Sailsbery J."/>
            <person name="Clay B."/>
            <person name="Brown D."/>
            <person name="John T."/>
            <person name="Oh Y."/>
            <person name="Young N."/>
            <person name="Fitzgerald M."/>
            <person name="Haas B.J."/>
            <person name="Zeng Q."/>
            <person name="Young S."/>
            <person name="Adiconis X."/>
            <person name="Fan L."/>
            <person name="Levin J.Z."/>
            <person name="Mitchell T.K."/>
            <person name="Okubara P.A."/>
            <person name="Farman M.L."/>
            <person name="Kohn L.M."/>
            <person name="Birren B."/>
            <person name="Ma L.-J."/>
            <person name="Dean R.A."/>
        </authorList>
    </citation>
    <scope>NUCLEOTIDE SEQUENCE</scope>
    <source>
        <strain evidence="3">ATCC 64411 / 73-15</strain>
    </source>
</reference>
<dbReference type="VEuPathDB" id="FungiDB:MAPG_09667"/>
<feature type="compositionally biased region" description="Polar residues" evidence="1">
    <location>
        <begin position="1"/>
        <end position="11"/>
    </location>
</feature>
<evidence type="ECO:0000313" key="4">
    <source>
        <dbReference type="Proteomes" id="UP000011715"/>
    </source>
</evidence>
<accession>A0A0C4EAJ3</accession>
<proteinExistence type="predicted"/>
<dbReference type="EnsemblFungi" id="MAPG_09667T0">
    <property type="protein sequence ID" value="MAPG_09667T0"/>
    <property type="gene ID" value="MAPG_09667"/>
</dbReference>
<organism evidence="3 4">
    <name type="scientific">Magnaporthiopsis poae (strain ATCC 64411 / 73-15)</name>
    <name type="common">Kentucky bluegrass fungus</name>
    <name type="synonym">Magnaporthe poae</name>
    <dbReference type="NCBI Taxonomy" id="644358"/>
    <lineage>
        <taxon>Eukaryota</taxon>
        <taxon>Fungi</taxon>
        <taxon>Dikarya</taxon>
        <taxon>Ascomycota</taxon>
        <taxon>Pezizomycotina</taxon>
        <taxon>Sordariomycetes</taxon>
        <taxon>Sordariomycetidae</taxon>
        <taxon>Magnaporthales</taxon>
        <taxon>Magnaporthaceae</taxon>
        <taxon>Magnaporthiopsis</taxon>
    </lineage>
</organism>
<reference evidence="3" key="5">
    <citation type="submission" date="2015-06" db="UniProtKB">
        <authorList>
            <consortium name="EnsemblFungi"/>
        </authorList>
    </citation>
    <scope>IDENTIFICATION</scope>
    <source>
        <strain evidence="3">ATCC 64411</strain>
    </source>
</reference>
<evidence type="ECO:0000313" key="3">
    <source>
        <dbReference type="EnsemblFungi" id="MAPG_09667T0"/>
    </source>
</evidence>
<dbReference type="AlphaFoldDB" id="A0A0C4EAJ3"/>
<reference evidence="4" key="1">
    <citation type="submission" date="2010-05" db="EMBL/GenBank/DDBJ databases">
        <title>The genome sequence of Magnaporthe poae strain ATCC 64411.</title>
        <authorList>
            <person name="Ma L.-J."/>
            <person name="Dead R."/>
            <person name="Young S."/>
            <person name="Zeng Q."/>
            <person name="Koehrsen M."/>
            <person name="Alvarado L."/>
            <person name="Berlin A."/>
            <person name="Chapman S.B."/>
            <person name="Chen Z."/>
            <person name="Freedman E."/>
            <person name="Gellesch M."/>
            <person name="Goldberg J."/>
            <person name="Griggs A."/>
            <person name="Gujja S."/>
            <person name="Heilman E.R."/>
            <person name="Heiman D."/>
            <person name="Hepburn T."/>
            <person name="Howarth C."/>
            <person name="Jen D."/>
            <person name="Larson L."/>
            <person name="Mehta T."/>
            <person name="Neiman D."/>
            <person name="Pearson M."/>
            <person name="Roberts A."/>
            <person name="Saif S."/>
            <person name="Shea T."/>
            <person name="Shenoy N."/>
            <person name="Sisk P."/>
            <person name="Stolte C."/>
            <person name="Sykes S."/>
            <person name="Walk T."/>
            <person name="White J."/>
            <person name="Yandava C."/>
            <person name="Haas B."/>
            <person name="Nusbaum C."/>
            <person name="Birren B."/>
        </authorList>
    </citation>
    <scope>NUCLEOTIDE SEQUENCE [LARGE SCALE GENOMIC DNA]</scope>
    <source>
        <strain evidence="4">ATCC 64411 / 73-15</strain>
    </source>
</reference>
<evidence type="ECO:0000256" key="1">
    <source>
        <dbReference type="SAM" id="MobiDB-lite"/>
    </source>
</evidence>
<dbReference type="EMBL" id="GL876976">
    <property type="protein sequence ID" value="KLU91144.1"/>
    <property type="molecule type" value="Genomic_DNA"/>
</dbReference>